<reference evidence="1 2" key="1">
    <citation type="journal article" date="2012" name="Stand. Genomic Sci.">
        <title>Genome sequence of the halotolerant bacterium Corynebacterium halotolerans type strain YIM 70093(T) (= DSM 44683(T)).</title>
        <authorList>
            <person name="Ruckert C."/>
            <person name="Albersmeier A."/>
            <person name="Al-Dilaimi A."/>
            <person name="Niehaus K."/>
            <person name="Szczepanowski R."/>
            <person name="Kalinowski J."/>
        </authorList>
    </citation>
    <scope>NUCLEOTIDE SEQUENCE [LARGE SCALE GENOMIC DNA]</scope>
    <source>
        <strain evidence="1">YIM 70093</strain>
    </source>
</reference>
<keyword evidence="2" id="KW-1185">Reference proteome</keyword>
<proteinExistence type="predicted"/>
<evidence type="ECO:0000313" key="1">
    <source>
        <dbReference type="EMBL" id="AGF73785.1"/>
    </source>
</evidence>
<dbReference type="OrthoDB" id="3837807at2"/>
<dbReference type="AlphaFoldDB" id="M1P1U3"/>
<dbReference type="KEGG" id="chn:A605_13945"/>
<protein>
    <submittedName>
        <fullName evidence="1">Uncharacterized protein</fullName>
    </submittedName>
</protein>
<dbReference type="eggNOG" id="COG3832">
    <property type="taxonomic scope" value="Bacteria"/>
</dbReference>
<dbReference type="HOGENOM" id="CLU_109315_0_0_11"/>
<name>M1P1U3_9CORY</name>
<dbReference type="EMBL" id="CP003697">
    <property type="protein sequence ID" value="AGF73785.1"/>
    <property type="molecule type" value="Genomic_DNA"/>
</dbReference>
<dbReference type="RefSeq" id="WP_015402199.1">
    <property type="nucleotide sequence ID" value="NC_020302.1"/>
</dbReference>
<organism evidence="1 2">
    <name type="scientific">Corynebacterium halotolerans YIM 70093 = DSM 44683</name>
    <dbReference type="NCBI Taxonomy" id="1121362"/>
    <lineage>
        <taxon>Bacteria</taxon>
        <taxon>Bacillati</taxon>
        <taxon>Actinomycetota</taxon>
        <taxon>Actinomycetes</taxon>
        <taxon>Mycobacteriales</taxon>
        <taxon>Corynebacteriaceae</taxon>
        <taxon>Corynebacterium</taxon>
    </lineage>
</organism>
<evidence type="ECO:0000313" key="2">
    <source>
        <dbReference type="Proteomes" id="UP000011723"/>
    </source>
</evidence>
<sequence>MTAEKKQPNENTKDRFANATGRSIGEWMEYLQSHPDGGVNLHDLTHQDFARLAIEGGASEWWAQSISVEVERIIGRRRVGQTVTGSVSAGASKTVRGEWTEAFDSFVAFLSAGGRDLLPAEPLDEPRISETEKWRYWRAGLTDGSTVAIDCSDASTGEVRKTRLSVKHDKLGSLEQRDAIKAHWRGVLDEFAEEVAG</sequence>
<dbReference type="PATRIC" id="fig|1121362.3.peg.2835"/>
<dbReference type="STRING" id="1121362.A605_13945"/>
<gene>
    <name evidence="1" type="ORF">A605_13945</name>
</gene>
<accession>M1P1U3</accession>
<dbReference type="Proteomes" id="UP000011723">
    <property type="component" value="Chromosome"/>
</dbReference>